<keyword evidence="8" id="KW-1185">Reference proteome</keyword>
<keyword evidence="2 6" id="KW-0732">Signal</keyword>
<accession>A0A1I5XJF6</accession>
<feature type="signal peptide" evidence="6">
    <location>
        <begin position="1"/>
        <end position="19"/>
    </location>
</feature>
<organism evidence="7 8">
    <name type="scientific">Priestia endophytica DSM 13796</name>
    <dbReference type="NCBI Taxonomy" id="1121089"/>
    <lineage>
        <taxon>Bacteria</taxon>
        <taxon>Bacillati</taxon>
        <taxon>Bacillota</taxon>
        <taxon>Bacilli</taxon>
        <taxon>Bacillales</taxon>
        <taxon>Bacillaceae</taxon>
        <taxon>Priestia</taxon>
    </lineage>
</organism>
<dbReference type="PANTHER" id="PTHR42953:SF8">
    <property type="entry name" value="ZINT DOMAIN-CONTAINING PROTEIN"/>
    <property type="match status" value="1"/>
</dbReference>
<dbReference type="Gene3D" id="3.40.50.1980">
    <property type="entry name" value="Nitrogenase molybdenum iron protein domain"/>
    <property type="match status" value="2"/>
</dbReference>
<dbReference type="InterPro" id="IPR006129">
    <property type="entry name" value="AdhesinB"/>
</dbReference>
<proteinExistence type="inferred from homology"/>
<evidence type="ECO:0000256" key="1">
    <source>
        <dbReference type="ARBA" id="ARBA00022448"/>
    </source>
</evidence>
<comment type="similarity">
    <text evidence="3">Belongs to the bacterial solute-binding protein 9 family.</text>
</comment>
<dbReference type="InterPro" id="IPR050492">
    <property type="entry name" value="Bact_metal-bind_prot9"/>
</dbReference>
<evidence type="ECO:0000256" key="4">
    <source>
        <dbReference type="SAM" id="Coils"/>
    </source>
</evidence>
<dbReference type="Proteomes" id="UP000182762">
    <property type="component" value="Unassembled WGS sequence"/>
</dbReference>
<evidence type="ECO:0000256" key="5">
    <source>
        <dbReference type="SAM" id="MobiDB-lite"/>
    </source>
</evidence>
<feature type="region of interest" description="Disordered" evidence="5">
    <location>
        <begin position="129"/>
        <end position="148"/>
    </location>
</feature>
<evidence type="ECO:0000313" key="8">
    <source>
        <dbReference type="Proteomes" id="UP000182762"/>
    </source>
</evidence>
<comment type="caution">
    <text evidence="7">The sequence shown here is derived from an EMBL/GenBank/DDBJ whole genome shotgun (WGS) entry which is preliminary data.</text>
</comment>
<dbReference type="PRINTS" id="PR00690">
    <property type="entry name" value="ADHESNFAMILY"/>
</dbReference>
<dbReference type="PRINTS" id="PR00691">
    <property type="entry name" value="ADHESINB"/>
</dbReference>
<reference evidence="7 8" key="1">
    <citation type="submission" date="2016-10" db="EMBL/GenBank/DDBJ databases">
        <authorList>
            <person name="Varghese N."/>
            <person name="Submissions S."/>
        </authorList>
    </citation>
    <scope>NUCLEOTIDE SEQUENCE [LARGE SCALE GENOMIC DNA]</scope>
    <source>
        <strain evidence="7 8">DSM 13796</strain>
    </source>
</reference>
<dbReference type="InterPro" id="IPR006128">
    <property type="entry name" value="Lipoprotein_PsaA-like"/>
</dbReference>
<dbReference type="PANTHER" id="PTHR42953">
    <property type="entry name" value="HIGH-AFFINITY ZINC UPTAKE SYSTEM PROTEIN ZNUA-RELATED"/>
    <property type="match status" value="1"/>
</dbReference>
<evidence type="ECO:0000256" key="3">
    <source>
        <dbReference type="RuleBase" id="RU003512"/>
    </source>
</evidence>
<dbReference type="PROSITE" id="PS51257">
    <property type="entry name" value="PROKAR_LIPOPROTEIN"/>
    <property type="match status" value="1"/>
</dbReference>
<keyword evidence="1 3" id="KW-0813">Transport</keyword>
<keyword evidence="4" id="KW-0175">Coiled coil</keyword>
<gene>
    <name evidence="7" type="ORF">SAMN02745910_00903</name>
</gene>
<dbReference type="GeneID" id="93709653"/>
<feature type="chain" id="PRO_5046449974" evidence="6">
    <location>
        <begin position="20"/>
        <end position="320"/>
    </location>
</feature>
<dbReference type="InterPro" id="IPR006127">
    <property type="entry name" value="ZnuA-like"/>
</dbReference>
<dbReference type="RefSeq" id="WP_061803393.1">
    <property type="nucleotide sequence ID" value="NZ_FOXX01000002.1"/>
</dbReference>
<protein>
    <submittedName>
        <fullName evidence="7">Zinc transport system substrate-binding protein</fullName>
    </submittedName>
</protein>
<dbReference type="EMBL" id="FOXX01000002">
    <property type="protein sequence ID" value="SFQ32091.1"/>
    <property type="molecule type" value="Genomic_DNA"/>
</dbReference>
<evidence type="ECO:0000313" key="7">
    <source>
        <dbReference type="EMBL" id="SFQ32091.1"/>
    </source>
</evidence>
<sequence>MKKLMMLCSVMLLSAVFLAGCGNEDSSSSEKKSDGKLTIYTTIYPIEDFTKKIGGDNVTVKSVIPNGVDAHSFEPTTKDMLKIAKADAFIYSGAGAEGFADAANKTLKDEDVKMIKAAEGADLIAGHDDHDHEHEEEHGDEHEHGDLDPHFWLDPQRSIVMAENIKNALSELEPSKKDEFEKNFKQVKTDLEELDKKYEEAIKNAPSKEILVSHAAYGYWEDRYGIEQISVSGLSPTQEPSQKELKEIVETAEEHNIKYVIFDANVTNKIATLVRKEIGAESLTLNNMETLRDQDRENGEDYFSLMNKNLEALKKALNSK</sequence>
<evidence type="ECO:0000256" key="2">
    <source>
        <dbReference type="ARBA" id="ARBA00022729"/>
    </source>
</evidence>
<feature type="coiled-coil region" evidence="4">
    <location>
        <begin position="177"/>
        <end position="204"/>
    </location>
</feature>
<dbReference type="Pfam" id="PF01297">
    <property type="entry name" value="ZnuA"/>
    <property type="match status" value="1"/>
</dbReference>
<name>A0A1I5XJF6_9BACI</name>
<dbReference type="SUPFAM" id="SSF53807">
    <property type="entry name" value="Helical backbone' metal receptor"/>
    <property type="match status" value="1"/>
</dbReference>
<evidence type="ECO:0000256" key="6">
    <source>
        <dbReference type="SAM" id="SignalP"/>
    </source>
</evidence>